<sequence>MSAYTSLGELSELSQQDFVKDSSTATFNYSVLSNHYATQLTELATIQHKLEIIQATTIQHPDSSNHNSKIAYSALAISAAAIIILACSMIFLKKAVIAHITAAPTHDNPQHETTPTPAPQYKSKQVWHMSTLSQIYQLTYFNLKLSISLHPTWAIIYNTMYNVSAVLGIHLDEILQKI</sequence>
<dbReference type="VEuPathDB" id="VectorBase:GAUT027911"/>
<keyword evidence="3" id="KW-1185">Reference proteome</keyword>
<evidence type="ECO:0000313" key="2">
    <source>
        <dbReference type="EnsemblMetazoa" id="GAUT027911-PA"/>
    </source>
</evidence>
<keyword evidence="1" id="KW-0812">Transmembrane</keyword>
<accession>A0A1A9V6Z9</accession>
<protein>
    <submittedName>
        <fullName evidence="2">Uncharacterized protein</fullName>
    </submittedName>
</protein>
<organism evidence="2 3">
    <name type="scientific">Glossina austeni</name>
    <name type="common">Savannah tsetse fly</name>
    <dbReference type="NCBI Taxonomy" id="7395"/>
    <lineage>
        <taxon>Eukaryota</taxon>
        <taxon>Metazoa</taxon>
        <taxon>Ecdysozoa</taxon>
        <taxon>Arthropoda</taxon>
        <taxon>Hexapoda</taxon>
        <taxon>Insecta</taxon>
        <taxon>Pterygota</taxon>
        <taxon>Neoptera</taxon>
        <taxon>Endopterygota</taxon>
        <taxon>Diptera</taxon>
        <taxon>Brachycera</taxon>
        <taxon>Muscomorpha</taxon>
        <taxon>Hippoboscoidea</taxon>
        <taxon>Glossinidae</taxon>
        <taxon>Glossina</taxon>
    </lineage>
</organism>
<dbReference type="AlphaFoldDB" id="A0A1A9V6Z9"/>
<reference evidence="2" key="1">
    <citation type="submission" date="2020-05" db="UniProtKB">
        <authorList>
            <consortium name="EnsemblMetazoa"/>
        </authorList>
    </citation>
    <scope>IDENTIFICATION</scope>
    <source>
        <strain evidence="2">TTRI</strain>
    </source>
</reference>
<dbReference type="Proteomes" id="UP000078200">
    <property type="component" value="Unassembled WGS sequence"/>
</dbReference>
<evidence type="ECO:0000313" key="3">
    <source>
        <dbReference type="Proteomes" id="UP000078200"/>
    </source>
</evidence>
<keyword evidence="1" id="KW-1133">Transmembrane helix</keyword>
<proteinExistence type="predicted"/>
<keyword evidence="1" id="KW-0472">Membrane</keyword>
<evidence type="ECO:0000256" key="1">
    <source>
        <dbReference type="SAM" id="Phobius"/>
    </source>
</evidence>
<name>A0A1A9V6Z9_GLOAU</name>
<feature type="transmembrane region" description="Helical" evidence="1">
    <location>
        <begin position="70"/>
        <end position="92"/>
    </location>
</feature>
<dbReference type="STRING" id="7395.A0A1A9V6Z9"/>
<dbReference type="EnsemblMetazoa" id="GAUT027911-RA">
    <property type="protein sequence ID" value="GAUT027911-PA"/>
    <property type="gene ID" value="GAUT027911"/>
</dbReference>